<evidence type="ECO:0000313" key="3">
    <source>
        <dbReference type="Proteomes" id="UP000238937"/>
    </source>
</evidence>
<organism evidence="2 3">
    <name type="scientific">Chamaesiphon polymorphus CCALA 037</name>
    <dbReference type="NCBI Taxonomy" id="2107692"/>
    <lineage>
        <taxon>Bacteria</taxon>
        <taxon>Bacillati</taxon>
        <taxon>Cyanobacteriota</taxon>
        <taxon>Cyanophyceae</taxon>
        <taxon>Gomontiellales</taxon>
        <taxon>Chamaesiphonaceae</taxon>
        <taxon>Chamaesiphon</taxon>
    </lineage>
</organism>
<protein>
    <submittedName>
        <fullName evidence="2">Uncharacterized protein</fullName>
    </submittedName>
</protein>
<gene>
    <name evidence="2" type="ORF">C7B77_01505</name>
</gene>
<accession>A0A2T1GN13</accession>
<keyword evidence="3" id="KW-1185">Reference proteome</keyword>
<proteinExistence type="predicted"/>
<dbReference type="EMBL" id="PVWO01000009">
    <property type="protein sequence ID" value="PSB59272.1"/>
    <property type="molecule type" value="Genomic_DNA"/>
</dbReference>
<dbReference type="RefSeq" id="WP_106299630.1">
    <property type="nucleotide sequence ID" value="NZ_PVWO01000009.1"/>
</dbReference>
<evidence type="ECO:0000256" key="1">
    <source>
        <dbReference type="SAM" id="SignalP"/>
    </source>
</evidence>
<feature type="signal peptide" evidence="1">
    <location>
        <begin position="1"/>
        <end position="30"/>
    </location>
</feature>
<comment type="caution">
    <text evidence="2">The sequence shown here is derived from an EMBL/GenBank/DDBJ whole genome shotgun (WGS) entry which is preliminary data.</text>
</comment>
<reference evidence="2 3" key="1">
    <citation type="submission" date="2018-03" db="EMBL/GenBank/DDBJ databases">
        <title>The ancient ancestry and fast evolution of plastids.</title>
        <authorList>
            <person name="Moore K.R."/>
            <person name="Magnabosco C."/>
            <person name="Momper L."/>
            <person name="Gold D.A."/>
            <person name="Bosak T."/>
            <person name="Fournier G.P."/>
        </authorList>
    </citation>
    <scope>NUCLEOTIDE SEQUENCE [LARGE SCALE GENOMIC DNA]</scope>
    <source>
        <strain evidence="2 3">CCALA 037</strain>
    </source>
</reference>
<name>A0A2T1GN13_9CYAN</name>
<keyword evidence="1" id="KW-0732">Signal</keyword>
<evidence type="ECO:0000313" key="2">
    <source>
        <dbReference type="EMBL" id="PSB59272.1"/>
    </source>
</evidence>
<feature type="chain" id="PRO_5015616555" evidence="1">
    <location>
        <begin position="31"/>
        <end position="113"/>
    </location>
</feature>
<sequence>MNVKLAKICVSILGTILAIGVLLPLSTALANTSTGTAQVKPATVSLTGTIKKLAVSGTCYQLAADNGKKYELMGKFPKIDGTRVQISGVPKTDMVTICQVGQPLQVKTVKVIK</sequence>
<dbReference type="Proteomes" id="UP000238937">
    <property type="component" value="Unassembled WGS sequence"/>
</dbReference>
<dbReference type="OrthoDB" id="5148907at2"/>
<dbReference type="AlphaFoldDB" id="A0A2T1GN13"/>